<dbReference type="EMBL" id="MU853225">
    <property type="protein sequence ID" value="KAK4126062.1"/>
    <property type="molecule type" value="Genomic_DNA"/>
</dbReference>
<dbReference type="AlphaFoldDB" id="A0AAN6U415"/>
<feature type="region of interest" description="Disordered" evidence="1">
    <location>
        <begin position="49"/>
        <end position="126"/>
    </location>
</feature>
<evidence type="ECO:0000256" key="1">
    <source>
        <dbReference type="SAM" id="MobiDB-lite"/>
    </source>
</evidence>
<reference evidence="2" key="2">
    <citation type="submission" date="2023-05" db="EMBL/GenBank/DDBJ databases">
        <authorList>
            <consortium name="Lawrence Berkeley National Laboratory"/>
            <person name="Steindorff A."/>
            <person name="Hensen N."/>
            <person name="Bonometti L."/>
            <person name="Westerberg I."/>
            <person name="Brannstrom I.O."/>
            <person name="Guillou S."/>
            <person name="Cros-Aarteil S."/>
            <person name="Calhoun S."/>
            <person name="Haridas S."/>
            <person name="Kuo A."/>
            <person name="Mondo S."/>
            <person name="Pangilinan J."/>
            <person name="Riley R."/>
            <person name="Labutti K."/>
            <person name="Andreopoulos B."/>
            <person name="Lipzen A."/>
            <person name="Chen C."/>
            <person name="Yanf M."/>
            <person name="Daum C."/>
            <person name="Ng V."/>
            <person name="Clum A."/>
            <person name="Ohm R."/>
            <person name="Martin F."/>
            <person name="Silar P."/>
            <person name="Natvig D."/>
            <person name="Lalanne C."/>
            <person name="Gautier V."/>
            <person name="Ament-Velasquez S.L."/>
            <person name="Kruys A."/>
            <person name="Hutchinson M.I."/>
            <person name="Powell A.J."/>
            <person name="Barry K."/>
            <person name="Miller A.N."/>
            <person name="Grigoriev I.V."/>
            <person name="Debuchy R."/>
            <person name="Gladieux P."/>
            <person name="Thoren M.H."/>
            <person name="Johannesson H."/>
        </authorList>
    </citation>
    <scope>NUCLEOTIDE SEQUENCE</scope>
    <source>
        <strain evidence="2">CBS 731.68</strain>
    </source>
</reference>
<name>A0AAN6U415_9PEZI</name>
<organism evidence="2 3">
    <name type="scientific">Parathielavia appendiculata</name>
    <dbReference type="NCBI Taxonomy" id="2587402"/>
    <lineage>
        <taxon>Eukaryota</taxon>
        <taxon>Fungi</taxon>
        <taxon>Dikarya</taxon>
        <taxon>Ascomycota</taxon>
        <taxon>Pezizomycotina</taxon>
        <taxon>Sordariomycetes</taxon>
        <taxon>Sordariomycetidae</taxon>
        <taxon>Sordariales</taxon>
        <taxon>Chaetomiaceae</taxon>
        <taxon>Parathielavia</taxon>
    </lineage>
</organism>
<accession>A0AAN6U415</accession>
<evidence type="ECO:0000313" key="2">
    <source>
        <dbReference type="EMBL" id="KAK4126062.1"/>
    </source>
</evidence>
<gene>
    <name evidence="2" type="ORF">N657DRAFT_290533</name>
</gene>
<protein>
    <submittedName>
        <fullName evidence="2">Uncharacterized protein</fullName>
    </submittedName>
</protein>
<dbReference type="Proteomes" id="UP001302602">
    <property type="component" value="Unassembled WGS sequence"/>
</dbReference>
<reference evidence="2" key="1">
    <citation type="journal article" date="2023" name="Mol. Phylogenet. Evol.">
        <title>Genome-scale phylogeny and comparative genomics of the fungal order Sordariales.</title>
        <authorList>
            <person name="Hensen N."/>
            <person name="Bonometti L."/>
            <person name="Westerberg I."/>
            <person name="Brannstrom I.O."/>
            <person name="Guillou S."/>
            <person name="Cros-Aarteil S."/>
            <person name="Calhoun S."/>
            <person name="Haridas S."/>
            <person name="Kuo A."/>
            <person name="Mondo S."/>
            <person name="Pangilinan J."/>
            <person name="Riley R."/>
            <person name="LaButti K."/>
            <person name="Andreopoulos B."/>
            <person name="Lipzen A."/>
            <person name="Chen C."/>
            <person name="Yan M."/>
            <person name="Daum C."/>
            <person name="Ng V."/>
            <person name="Clum A."/>
            <person name="Steindorff A."/>
            <person name="Ohm R.A."/>
            <person name="Martin F."/>
            <person name="Silar P."/>
            <person name="Natvig D.O."/>
            <person name="Lalanne C."/>
            <person name="Gautier V."/>
            <person name="Ament-Velasquez S.L."/>
            <person name="Kruys A."/>
            <person name="Hutchinson M.I."/>
            <person name="Powell A.J."/>
            <person name="Barry K."/>
            <person name="Miller A.N."/>
            <person name="Grigoriev I.V."/>
            <person name="Debuchy R."/>
            <person name="Gladieux P."/>
            <person name="Hiltunen Thoren M."/>
            <person name="Johannesson H."/>
        </authorList>
    </citation>
    <scope>NUCLEOTIDE SEQUENCE</scope>
    <source>
        <strain evidence="2">CBS 731.68</strain>
    </source>
</reference>
<feature type="compositionally biased region" description="Polar residues" evidence="1">
    <location>
        <begin position="63"/>
        <end position="77"/>
    </location>
</feature>
<sequence>MVQKCPQINGCCAACPAVARSDRTPRLLSARHILSRTTLPDETWLSTQYAEQNAGPLPEPSRSPVSHPNNAHQSTVATLHPGQAGPPCPPRGSTEPAENERRQRSSGCWGGKAVGLAASFQSRDRR</sequence>
<comment type="caution">
    <text evidence="2">The sequence shown here is derived from an EMBL/GenBank/DDBJ whole genome shotgun (WGS) entry which is preliminary data.</text>
</comment>
<proteinExistence type="predicted"/>
<dbReference type="GeneID" id="87823403"/>
<keyword evidence="3" id="KW-1185">Reference proteome</keyword>
<evidence type="ECO:0000313" key="3">
    <source>
        <dbReference type="Proteomes" id="UP001302602"/>
    </source>
</evidence>
<dbReference type="RefSeq" id="XP_062649833.1">
    <property type="nucleotide sequence ID" value="XM_062786635.1"/>
</dbReference>